<evidence type="ECO:0000313" key="2">
    <source>
        <dbReference type="Proteomes" id="UP000729402"/>
    </source>
</evidence>
<keyword evidence="2" id="KW-1185">Reference proteome</keyword>
<dbReference type="Proteomes" id="UP000729402">
    <property type="component" value="Unassembled WGS sequence"/>
</dbReference>
<name>A0A8J5VC82_ZIZPA</name>
<accession>A0A8J5VC82</accession>
<organism evidence="1 2">
    <name type="scientific">Zizania palustris</name>
    <name type="common">Northern wild rice</name>
    <dbReference type="NCBI Taxonomy" id="103762"/>
    <lineage>
        <taxon>Eukaryota</taxon>
        <taxon>Viridiplantae</taxon>
        <taxon>Streptophyta</taxon>
        <taxon>Embryophyta</taxon>
        <taxon>Tracheophyta</taxon>
        <taxon>Spermatophyta</taxon>
        <taxon>Magnoliopsida</taxon>
        <taxon>Liliopsida</taxon>
        <taxon>Poales</taxon>
        <taxon>Poaceae</taxon>
        <taxon>BOP clade</taxon>
        <taxon>Oryzoideae</taxon>
        <taxon>Oryzeae</taxon>
        <taxon>Zizaniinae</taxon>
        <taxon>Zizania</taxon>
    </lineage>
</organism>
<gene>
    <name evidence="1" type="ORF">GUJ93_ZPchr0002g23595</name>
</gene>
<evidence type="ECO:0000313" key="1">
    <source>
        <dbReference type="EMBL" id="KAG8060285.1"/>
    </source>
</evidence>
<reference evidence="1" key="2">
    <citation type="submission" date="2021-02" db="EMBL/GenBank/DDBJ databases">
        <authorList>
            <person name="Kimball J.A."/>
            <person name="Haas M.W."/>
            <person name="Macchietto M."/>
            <person name="Kono T."/>
            <person name="Duquette J."/>
            <person name="Shao M."/>
        </authorList>
    </citation>
    <scope>NUCLEOTIDE SEQUENCE</scope>
    <source>
        <tissue evidence="1">Fresh leaf tissue</tissue>
    </source>
</reference>
<sequence>MGAQKLFCRVFCTVPETLNPTFEEMPSIGGVEFLSFLVGASLAFAASTAEHSQLQPDHGGRMAGASSWFLRFEISIRPSLKTSRLKHSFLQLEAAEVLHTAG</sequence>
<proteinExistence type="predicted"/>
<dbReference type="EMBL" id="JAAALK010000287">
    <property type="protein sequence ID" value="KAG8060285.1"/>
    <property type="molecule type" value="Genomic_DNA"/>
</dbReference>
<protein>
    <submittedName>
        <fullName evidence="1">Uncharacterized protein</fullName>
    </submittedName>
</protein>
<comment type="caution">
    <text evidence="1">The sequence shown here is derived from an EMBL/GenBank/DDBJ whole genome shotgun (WGS) entry which is preliminary data.</text>
</comment>
<reference evidence="1" key="1">
    <citation type="journal article" date="2021" name="bioRxiv">
        <title>Whole Genome Assembly and Annotation of Northern Wild Rice, Zizania palustris L., Supports a Whole Genome Duplication in the Zizania Genus.</title>
        <authorList>
            <person name="Haas M."/>
            <person name="Kono T."/>
            <person name="Macchietto M."/>
            <person name="Millas R."/>
            <person name="McGilp L."/>
            <person name="Shao M."/>
            <person name="Duquette J."/>
            <person name="Hirsch C.N."/>
            <person name="Kimball J."/>
        </authorList>
    </citation>
    <scope>NUCLEOTIDE SEQUENCE</scope>
    <source>
        <tissue evidence="1">Fresh leaf tissue</tissue>
    </source>
</reference>
<dbReference type="AlphaFoldDB" id="A0A8J5VC82"/>